<organism evidence="11 12">
    <name type="scientific">Felis catus</name>
    <name type="common">Cat</name>
    <name type="synonym">Felis silvestris catus</name>
    <dbReference type="NCBI Taxonomy" id="9685"/>
    <lineage>
        <taxon>Eukaryota</taxon>
        <taxon>Metazoa</taxon>
        <taxon>Chordata</taxon>
        <taxon>Craniata</taxon>
        <taxon>Vertebrata</taxon>
        <taxon>Euteleostomi</taxon>
        <taxon>Mammalia</taxon>
        <taxon>Eutheria</taxon>
        <taxon>Laurasiatheria</taxon>
        <taxon>Carnivora</taxon>
        <taxon>Feliformia</taxon>
        <taxon>Felidae</taxon>
        <taxon>Felinae</taxon>
        <taxon>Felis</taxon>
    </lineage>
</organism>
<dbReference type="PANTHER" id="PTHR24257">
    <property type="entry name" value="CHYMOTRYPSIN-LIKE ELASTASE FAMILY MEMBER"/>
    <property type="match status" value="1"/>
</dbReference>
<reference evidence="11" key="3">
    <citation type="submission" date="2025-09" db="UniProtKB">
        <authorList>
            <consortium name="Ensembl"/>
        </authorList>
    </citation>
    <scope>IDENTIFICATION</scope>
    <source>
        <strain evidence="11">breed Abyssinian</strain>
    </source>
</reference>
<dbReference type="SUPFAM" id="SSF50494">
    <property type="entry name" value="Trypsin-like serine proteases"/>
    <property type="match status" value="1"/>
</dbReference>
<dbReference type="InterPro" id="IPR050850">
    <property type="entry name" value="Peptidase_S1_Elastase_sf"/>
</dbReference>
<evidence type="ECO:0000256" key="3">
    <source>
        <dbReference type="ARBA" id="ARBA00022670"/>
    </source>
</evidence>
<comment type="function">
    <text evidence="7">Serine proteases that hydrolyze many proteins in addition to elastin.</text>
</comment>
<evidence type="ECO:0000256" key="5">
    <source>
        <dbReference type="ARBA" id="ARBA00022825"/>
    </source>
</evidence>
<evidence type="ECO:0000256" key="7">
    <source>
        <dbReference type="ARBA" id="ARBA00037778"/>
    </source>
</evidence>
<reference evidence="11 12" key="1">
    <citation type="submission" date="2021-02" db="EMBL/GenBank/DDBJ databases">
        <title>Safari Cat Assemblies.</title>
        <authorList>
            <person name="Bredemeyer K.R."/>
            <person name="Murphy W.J."/>
        </authorList>
    </citation>
    <scope>NUCLEOTIDE SEQUENCE [LARGE SCALE GENOMIC DNA]</scope>
</reference>
<dbReference type="InterPro" id="IPR009003">
    <property type="entry name" value="Peptidase_S1_PA"/>
</dbReference>
<dbReference type="Pfam" id="PF00089">
    <property type="entry name" value="Trypsin"/>
    <property type="match status" value="1"/>
</dbReference>
<dbReference type="Proteomes" id="UP000823872">
    <property type="component" value="Chromosome B4"/>
</dbReference>
<accession>A0ABI7ZQP8</accession>
<comment type="subcellular location">
    <subcellularLocation>
        <location evidence="1">Secreted</location>
    </subcellularLocation>
</comment>
<dbReference type="PANTHER" id="PTHR24257:SF0">
    <property type="entry name" value="CHYMOTRYPSIN-LIKE ELASTASE FAMILY MEMBER 1"/>
    <property type="match status" value="1"/>
</dbReference>
<evidence type="ECO:0000256" key="6">
    <source>
        <dbReference type="ARBA" id="ARBA00022837"/>
    </source>
</evidence>
<evidence type="ECO:0000256" key="8">
    <source>
        <dbReference type="ARBA" id="ARBA00041157"/>
    </source>
</evidence>
<keyword evidence="12" id="KW-1185">Reference proteome</keyword>
<keyword evidence="5" id="KW-0720">Serine protease</keyword>
<evidence type="ECO:0000256" key="2">
    <source>
        <dbReference type="ARBA" id="ARBA00022525"/>
    </source>
</evidence>
<name>A0ABI7ZQP8_FELCA</name>
<dbReference type="Gene3D" id="2.40.10.10">
    <property type="entry name" value="Trypsin-like serine proteases"/>
    <property type="match status" value="1"/>
</dbReference>
<evidence type="ECO:0000256" key="9">
    <source>
        <dbReference type="ARBA" id="ARBA00042355"/>
    </source>
</evidence>
<keyword evidence="6" id="KW-0106">Calcium</keyword>
<sequence length="92" mass="10453">KYETQRPFRQRNNKSVKHWQDKEVWVWCKLVKTQQGEGDSGGPLHCLVNGKYAVHGVTSFVSSLGCNVSRKPTVFTRVSAYISWINNVIASN</sequence>
<gene>
    <name evidence="11" type="primary">CELA1</name>
</gene>
<keyword evidence="2" id="KW-0964">Secreted</keyword>
<dbReference type="InterPro" id="IPR001254">
    <property type="entry name" value="Trypsin_dom"/>
</dbReference>
<proteinExistence type="predicted"/>
<dbReference type="Ensembl" id="ENSFCTT00005069265.1">
    <property type="protein sequence ID" value="ENSFCTP00005049523.1"/>
    <property type="gene ID" value="ENSFCTG00005024329.1"/>
</dbReference>
<keyword evidence="4" id="KW-0378">Hydrolase</keyword>
<keyword evidence="3" id="KW-0645">Protease</keyword>
<feature type="domain" description="Peptidase S1" evidence="10">
    <location>
        <begin position="35"/>
        <end position="85"/>
    </location>
</feature>
<evidence type="ECO:0000313" key="11">
    <source>
        <dbReference type="Ensembl" id="ENSFCTP00005049523.1"/>
    </source>
</evidence>
<reference evidence="11" key="2">
    <citation type="submission" date="2025-08" db="UniProtKB">
        <authorList>
            <consortium name="Ensembl"/>
        </authorList>
    </citation>
    <scope>IDENTIFICATION</scope>
    <source>
        <strain evidence="11">breed Abyssinian</strain>
    </source>
</reference>
<evidence type="ECO:0000256" key="4">
    <source>
        <dbReference type="ARBA" id="ARBA00022801"/>
    </source>
</evidence>
<evidence type="ECO:0000259" key="10">
    <source>
        <dbReference type="Pfam" id="PF00089"/>
    </source>
</evidence>
<protein>
    <recommendedName>
        <fullName evidence="8">Chymotrypsin-like elastase family member 1</fullName>
    </recommendedName>
    <alternativeName>
        <fullName evidence="9">Elastase-1</fullName>
    </alternativeName>
</protein>
<dbReference type="GeneTree" id="ENSGT01030000234528"/>
<dbReference type="InterPro" id="IPR043504">
    <property type="entry name" value="Peptidase_S1_PA_chymotrypsin"/>
</dbReference>
<evidence type="ECO:0000256" key="1">
    <source>
        <dbReference type="ARBA" id="ARBA00004613"/>
    </source>
</evidence>
<evidence type="ECO:0000313" key="12">
    <source>
        <dbReference type="Proteomes" id="UP000823872"/>
    </source>
</evidence>